<keyword evidence="8" id="KW-0378">Hydrolase</keyword>
<comment type="cofactor">
    <cofactor evidence="2">
        <name>Zn(2+)</name>
        <dbReference type="ChEBI" id="CHEBI:29105"/>
    </cofactor>
</comment>
<dbReference type="SUPFAM" id="SSF141571">
    <property type="entry name" value="Pentapeptide repeat-like"/>
    <property type="match status" value="1"/>
</dbReference>
<dbReference type="InterPro" id="IPR045357">
    <property type="entry name" value="Aminopeptidase_N-like_N"/>
</dbReference>
<dbReference type="SUPFAM" id="SSF55486">
    <property type="entry name" value="Metalloproteases ('zincins'), catalytic domain"/>
    <property type="match status" value="1"/>
</dbReference>
<dbReference type="Gene3D" id="2.60.40.1730">
    <property type="entry name" value="tricorn interacting facor f3 domain"/>
    <property type="match status" value="1"/>
</dbReference>
<dbReference type="InterPro" id="IPR001646">
    <property type="entry name" value="5peptide_repeat"/>
</dbReference>
<dbReference type="GO" id="GO:0008237">
    <property type="term" value="F:metallopeptidase activity"/>
    <property type="evidence" value="ECO:0007669"/>
    <property type="project" value="UniProtKB-KW"/>
</dbReference>
<evidence type="ECO:0000256" key="5">
    <source>
        <dbReference type="ARBA" id="ARBA00015611"/>
    </source>
</evidence>
<keyword evidence="9" id="KW-0862">Zinc</keyword>
<keyword evidence="10" id="KW-0482">Metalloprotease</keyword>
<reference evidence="16 17" key="2">
    <citation type="submission" date="2020-03" db="EMBL/GenBank/DDBJ databases">
        <authorList>
            <person name="Ichikawa N."/>
            <person name="Kimura A."/>
            <person name="Kitahashi Y."/>
            <person name="Uohara A."/>
        </authorList>
    </citation>
    <scope>NUCLEOTIDE SEQUENCE [LARGE SCALE GENOMIC DNA]</scope>
    <source>
        <strain evidence="16 17">NBRC 107702</strain>
    </source>
</reference>
<proteinExistence type="inferred from homology"/>
<dbReference type="AlphaFoldDB" id="A0A6F8XUP2"/>
<dbReference type="Pfam" id="PF00805">
    <property type="entry name" value="Pentapeptide"/>
    <property type="match status" value="2"/>
</dbReference>
<dbReference type="InterPro" id="IPR050344">
    <property type="entry name" value="Peptidase_M1_aminopeptidases"/>
</dbReference>
<dbReference type="GO" id="GO:0008270">
    <property type="term" value="F:zinc ion binding"/>
    <property type="evidence" value="ECO:0007669"/>
    <property type="project" value="InterPro"/>
</dbReference>
<feature type="domain" description="Aminopeptidase N-like N-terminal" evidence="15">
    <location>
        <begin position="298"/>
        <end position="468"/>
    </location>
</feature>
<feature type="domain" description="Peptidase M1 membrane alanine aminopeptidase" evidence="14">
    <location>
        <begin position="541"/>
        <end position="697"/>
    </location>
</feature>
<dbReference type="PRINTS" id="PR00756">
    <property type="entry name" value="ALADIPTASE"/>
</dbReference>
<dbReference type="RefSeq" id="WP_180201275.1">
    <property type="nucleotide sequence ID" value="NZ_AP022870.1"/>
</dbReference>
<evidence type="ECO:0000256" key="2">
    <source>
        <dbReference type="ARBA" id="ARBA00001947"/>
    </source>
</evidence>
<keyword evidence="17" id="KW-1185">Reference proteome</keyword>
<evidence type="ECO:0000256" key="8">
    <source>
        <dbReference type="ARBA" id="ARBA00022801"/>
    </source>
</evidence>
<gene>
    <name evidence="16" type="ORF">Pflav_039560</name>
</gene>
<dbReference type="EMBL" id="AP022870">
    <property type="protein sequence ID" value="BCB77546.1"/>
    <property type="molecule type" value="Genomic_DNA"/>
</dbReference>
<dbReference type="EC" id="3.4.11.2" evidence="4"/>
<dbReference type="KEGG" id="pfla:Pflav_039560"/>
<dbReference type="PANTHER" id="PTHR11533">
    <property type="entry name" value="PROTEASE M1 ZINC METALLOPROTEASE"/>
    <property type="match status" value="1"/>
</dbReference>
<protein>
    <recommendedName>
        <fullName evidence="5">Aminopeptidase N</fullName>
        <ecNumber evidence="4">3.4.11.2</ecNumber>
    </recommendedName>
    <alternativeName>
        <fullName evidence="11">Alanine aminopeptidase</fullName>
    </alternativeName>
    <alternativeName>
        <fullName evidence="12">Lysyl aminopeptidase</fullName>
    </alternativeName>
</protein>
<dbReference type="Pfam" id="PF17900">
    <property type="entry name" value="Peptidase_M1_N"/>
    <property type="match status" value="1"/>
</dbReference>
<dbReference type="GO" id="GO:0016285">
    <property type="term" value="F:alanyl aminopeptidase activity"/>
    <property type="evidence" value="ECO:0007669"/>
    <property type="project" value="UniProtKB-EC"/>
</dbReference>
<dbReference type="Gene3D" id="1.10.390.10">
    <property type="entry name" value="Neutral Protease Domain 2"/>
    <property type="match status" value="1"/>
</dbReference>
<comment type="catalytic activity">
    <reaction evidence="1">
        <text>Release of an N-terminal amino acid, Xaa-|-Yaa- from a peptide, amide or arylamide. Xaa is preferably Ala, but may be most amino acids including Pro (slow action). When a terminal hydrophobic residue is followed by a prolyl residue, the two may be released as an intact Xaa-Pro dipeptide.</text>
        <dbReference type="EC" id="3.4.11.2"/>
    </reaction>
</comment>
<sequence>MAERRHGAVPPPTESEVRHEDWACDDISGQEHARVAFHDVDLTEVVNQGAAFTECVFSDCRFNASVHTDAAFVNCSFTNCSFFDATFTGCKLVGSAFERCSFGLLKVTGGDWSFVGLPGADLSKSRITGVRMREADLTGANCADATLSHADLAGALLLRTNLSRTDLRGSDLSTLDPIAANVRAAIIDPDQAATLAEALGLSVRPHSPTRDLEPPGSRSAGRKGDHQAAPGLGISAGQPPRGAPMARRHLVRAAVGVAAAATSLVVAAPATATSGAGSPGLGDPYFPLAGNGGYDVRHYSLDLDYVRATNFLDASTTITARATQDLRRFNLDLRGFTVSRVTVNRLPATFTRDGQELVVTPRVPLRRGKTFVVKVEYKGEPTEVIDPDGSSEGWVPTADGAFVVNEPQGSPGWYPANDNPRDKATYDMAITVPKGITAIGNGRLLSKRDRGGKTTWRWYEDSPMAPYLATATNGVFELRVSKAGRIPLYHAVDPAEVAEGAFDRLAAEAEIIAFFSDLYGPYPFSSGGGVVDHAPEVGYALESQTKSQYDSTPSAGTVVHEISHQWFGNSVSLTVWPDIWLNEGFASFSEWIYDERHGGPTAQASFDQVYARPATSSIWTRPPTNVGGPQFMFSGTVYDRGAATLQALRVKVGDRTFFRILREWYADNRNGNVTTADFVRLAEKRSGQQLDAFFDTWLYQPAKPTTW</sequence>
<dbReference type="InterPro" id="IPR042097">
    <property type="entry name" value="Aminopeptidase_N-like_N_sf"/>
</dbReference>
<reference evidence="16 17" key="1">
    <citation type="submission" date="2020-03" db="EMBL/GenBank/DDBJ databases">
        <title>Whole genome shotgun sequence of Phytohabitans flavus NBRC 107702.</title>
        <authorList>
            <person name="Komaki H."/>
            <person name="Tamura T."/>
        </authorList>
    </citation>
    <scope>NUCLEOTIDE SEQUENCE [LARGE SCALE GENOMIC DNA]</scope>
    <source>
        <strain evidence="16 17">NBRC 107702</strain>
    </source>
</reference>
<evidence type="ECO:0000256" key="1">
    <source>
        <dbReference type="ARBA" id="ARBA00000098"/>
    </source>
</evidence>
<dbReference type="Proteomes" id="UP000502508">
    <property type="component" value="Chromosome"/>
</dbReference>
<dbReference type="Pfam" id="PF01433">
    <property type="entry name" value="Peptidase_M1"/>
    <property type="match status" value="1"/>
</dbReference>
<evidence type="ECO:0000256" key="9">
    <source>
        <dbReference type="ARBA" id="ARBA00022833"/>
    </source>
</evidence>
<dbReference type="InterPro" id="IPR027268">
    <property type="entry name" value="Peptidase_M4/M1_CTD_sf"/>
</dbReference>
<evidence type="ECO:0000259" key="15">
    <source>
        <dbReference type="Pfam" id="PF17900"/>
    </source>
</evidence>
<evidence type="ECO:0000256" key="6">
    <source>
        <dbReference type="ARBA" id="ARBA00022670"/>
    </source>
</evidence>
<organism evidence="16 17">
    <name type="scientific">Phytohabitans flavus</name>
    <dbReference type="NCBI Taxonomy" id="1076124"/>
    <lineage>
        <taxon>Bacteria</taxon>
        <taxon>Bacillati</taxon>
        <taxon>Actinomycetota</taxon>
        <taxon>Actinomycetes</taxon>
        <taxon>Micromonosporales</taxon>
        <taxon>Micromonosporaceae</taxon>
    </lineage>
</organism>
<evidence type="ECO:0000256" key="13">
    <source>
        <dbReference type="SAM" id="MobiDB-lite"/>
    </source>
</evidence>
<evidence type="ECO:0000256" key="7">
    <source>
        <dbReference type="ARBA" id="ARBA00022723"/>
    </source>
</evidence>
<accession>A0A6F8XUP2</accession>
<dbReference type="Gene3D" id="2.160.20.80">
    <property type="entry name" value="E3 ubiquitin-protein ligase SopA"/>
    <property type="match status" value="1"/>
</dbReference>
<dbReference type="CDD" id="cd09603">
    <property type="entry name" value="M1_APN_like"/>
    <property type="match status" value="1"/>
</dbReference>
<dbReference type="SUPFAM" id="SSF63737">
    <property type="entry name" value="Leukotriene A4 hydrolase N-terminal domain"/>
    <property type="match status" value="1"/>
</dbReference>
<dbReference type="GO" id="GO:0006508">
    <property type="term" value="P:proteolysis"/>
    <property type="evidence" value="ECO:0007669"/>
    <property type="project" value="UniProtKB-KW"/>
</dbReference>
<evidence type="ECO:0000259" key="14">
    <source>
        <dbReference type="Pfam" id="PF01433"/>
    </source>
</evidence>
<evidence type="ECO:0000256" key="3">
    <source>
        <dbReference type="ARBA" id="ARBA00010136"/>
    </source>
</evidence>
<evidence type="ECO:0000256" key="4">
    <source>
        <dbReference type="ARBA" id="ARBA00012564"/>
    </source>
</evidence>
<feature type="region of interest" description="Disordered" evidence="13">
    <location>
        <begin position="200"/>
        <end position="245"/>
    </location>
</feature>
<evidence type="ECO:0000256" key="12">
    <source>
        <dbReference type="ARBA" id="ARBA00031533"/>
    </source>
</evidence>
<keyword evidence="7" id="KW-0479">Metal-binding</keyword>
<dbReference type="PANTHER" id="PTHR11533:SF297">
    <property type="entry name" value="AMINOPEPTIDASE N"/>
    <property type="match status" value="1"/>
</dbReference>
<evidence type="ECO:0000256" key="10">
    <source>
        <dbReference type="ARBA" id="ARBA00023049"/>
    </source>
</evidence>
<dbReference type="InterPro" id="IPR014782">
    <property type="entry name" value="Peptidase_M1_dom"/>
</dbReference>
<evidence type="ECO:0000256" key="11">
    <source>
        <dbReference type="ARBA" id="ARBA00029811"/>
    </source>
</evidence>
<name>A0A6F8XUP2_9ACTN</name>
<dbReference type="InterPro" id="IPR001930">
    <property type="entry name" value="Peptidase_M1"/>
</dbReference>
<evidence type="ECO:0000313" key="17">
    <source>
        <dbReference type="Proteomes" id="UP000502508"/>
    </source>
</evidence>
<comment type="similarity">
    <text evidence="3">Belongs to the peptidase M1 family.</text>
</comment>
<keyword evidence="6" id="KW-0645">Protease</keyword>
<evidence type="ECO:0000313" key="16">
    <source>
        <dbReference type="EMBL" id="BCB77546.1"/>
    </source>
</evidence>